<reference evidence="9 10" key="1">
    <citation type="journal article" date="1992" name="Lakartidningen">
        <title>[Penicillin V and not amoxicillin is the first choice preparation in acute otitis].</title>
        <authorList>
            <person name="Kamme C."/>
            <person name="Lundgren K."/>
            <person name="Prellner K."/>
        </authorList>
    </citation>
    <scope>NUCLEOTIDE SEQUENCE [LARGE SCALE GENOMIC DNA]</scope>
    <source>
        <strain evidence="9 10">PC3714II</strain>
    </source>
</reference>
<evidence type="ECO:0000313" key="10">
    <source>
        <dbReference type="Proteomes" id="UP000324574"/>
    </source>
</evidence>
<dbReference type="PANTHER" id="PTHR32196:SF21">
    <property type="entry name" value="ABC TRANSPORTER PERMEASE PROTEIN YPHD-RELATED"/>
    <property type="match status" value="1"/>
</dbReference>
<feature type="transmembrane region" description="Helical" evidence="8">
    <location>
        <begin position="298"/>
        <end position="318"/>
    </location>
</feature>
<dbReference type="GO" id="GO:0022857">
    <property type="term" value="F:transmembrane transporter activity"/>
    <property type="evidence" value="ECO:0007669"/>
    <property type="project" value="InterPro"/>
</dbReference>
<dbReference type="PANTHER" id="PTHR32196">
    <property type="entry name" value="ABC TRANSPORTER PERMEASE PROTEIN YPHD-RELATED-RELATED"/>
    <property type="match status" value="1"/>
</dbReference>
<feature type="transmembrane region" description="Helical" evidence="8">
    <location>
        <begin position="12"/>
        <end position="31"/>
    </location>
</feature>
<keyword evidence="4" id="KW-0997">Cell inner membrane</keyword>
<evidence type="ECO:0000313" key="9">
    <source>
        <dbReference type="EMBL" id="TXJ45328.1"/>
    </source>
</evidence>
<comment type="caution">
    <text evidence="9">The sequence shown here is derived from an EMBL/GenBank/DDBJ whole genome shotgun (WGS) entry which is preliminary data.</text>
</comment>
<dbReference type="Pfam" id="PF02653">
    <property type="entry name" value="BPD_transp_2"/>
    <property type="match status" value="1"/>
</dbReference>
<dbReference type="RefSeq" id="WP_147525979.1">
    <property type="nucleotide sequence ID" value="NZ_SAYG01000006.1"/>
</dbReference>
<evidence type="ECO:0000256" key="7">
    <source>
        <dbReference type="ARBA" id="ARBA00023136"/>
    </source>
</evidence>
<dbReference type="AlphaFoldDB" id="A0A5C8F6M8"/>
<dbReference type="InterPro" id="IPR001851">
    <property type="entry name" value="ABC_transp_permease"/>
</dbReference>
<comment type="subcellular location">
    <subcellularLocation>
        <location evidence="1">Cell membrane</location>
        <topology evidence="1">Multi-pass membrane protein</topology>
    </subcellularLocation>
</comment>
<keyword evidence="3" id="KW-1003">Cell membrane</keyword>
<evidence type="ECO:0000256" key="1">
    <source>
        <dbReference type="ARBA" id="ARBA00004651"/>
    </source>
</evidence>
<keyword evidence="7 8" id="KW-0472">Membrane</keyword>
<dbReference type="Proteomes" id="UP000324574">
    <property type="component" value="Unassembled WGS sequence"/>
</dbReference>
<evidence type="ECO:0000256" key="3">
    <source>
        <dbReference type="ARBA" id="ARBA00022475"/>
    </source>
</evidence>
<keyword evidence="2" id="KW-0813">Transport</keyword>
<sequence length="325" mass="35228">MKKIFKQQEFFIFIILLVISAIITIINPKFLSIGNIFSILKSTTVLGILSIGVLLVIILGGIDVSFPSIASFSMYTSSLIVLNTMPNANIIFIFIIAMIIGALCGFINGFLIAKYDFPAMVVTLGTSGALLGFMYTFIGTRINHRLSFSLIEFGKTTIFNMFSGGVIVGLPLGYIIYILIALIVSFLLRYTMFGRSIYAIGGDQVSAIRIGLKVRNTKIIVYMFVGILAGVAGVIHSSYLRMSNPFELYGTELLVIASVILGGATIGGGRGTVIGTFLGMLLITIISNSLILLGVPSYWQKVAIGIFILLSVSIPQIVKKYIDKI</sequence>
<feature type="transmembrane region" description="Helical" evidence="8">
    <location>
        <begin position="90"/>
        <end position="112"/>
    </location>
</feature>
<gene>
    <name evidence="9" type="ORF">EPJ70_02780</name>
</gene>
<dbReference type="EMBL" id="SAYG01000006">
    <property type="protein sequence ID" value="TXJ45328.1"/>
    <property type="molecule type" value="Genomic_DNA"/>
</dbReference>
<proteinExistence type="predicted"/>
<organism evidence="9 10">
    <name type="scientific">Brachyspira aalborgi</name>
    <dbReference type="NCBI Taxonomy" id="29522"/>
    <lineage>
        <taxon>Bacteria</taxon>
        <taxon>Pseudomonadati</taxon>
        <taxon>Spirochaetota</taxon>
        <taxon>Spirochaetia</taxon>
        <taxon>Brachyspirales</taxon>
        <taxon>Brachyspiraceae</taxon>
        <taxon>Brachyspira</taxon>
    </lineage>
</organism>
<feature type="transmembrane region" description="Helical" evidence="8">
    <location>
        <begin position="219"/>
        <end position="240"/>
    </location>
</feature>
<dbReference type="GO" id="GO:0005886">
    <property type="term" value="C:plasma membrane"/>
    <property type="evidence" value="ECO:0007669"/>
    <property type="project" value="UniProtKB-SubCell"/>
</dbReference>
<keyword evidence="6 8" id="KW-1133">Transmembrane helix</keyword>
<evidence type="ECO:0000256" key="2">
    <source>
        <dbReference type="ARBA" id="ARBA00022448"/>
    </source>
</evidence>
<evidence type="ECO:0000256" key="4">
    <source>
        <dbReference type="ARBA" id="ARBA00022519"/>
    </source>
</evidence>
<feature type="transmembrane region" description="Helical" evidence="8">
    <location>
        <begin position="119"/>
        <end position="138"/>
    </location>
</feature>
<feature type="transmembrane region" description="Helical" evidence="8">
    <location>
        <begin position="273"/>
        <end position="292"/>
    </location>
</feature>
<keyword evidence="5 8" id="KW-0812">Transmembrane</keyword>
<feature type="transmembrane region" description="Helical" evidence="8">
    <location>
        <begin position="246"/>
        <end position="266"/>
    </location>
</feature>
<evidence type="ECO:0000256" key="6">
    <source>
        <dbReference type="ARBA" id="ARBA00022989"/>
    </source>
</evidence>
<dbReference type="CDD" id="cd06579">
    <property type="entry name" value="TM_PBP1_transp_AraH_like"/>
    <property type="match status" value="1"/>
</dbReference>
<evidence type="ECO:0000256" key="5">
    <source>
        <dbReference type="ARBA" id="ARBA00022692"/>
    </source>
</evidence>
<feature type="transmembrane region" description="Helical" evidence="8">
    <location>
        <begin position="43"/>
        <end position="70"/>
    </location>
</feature>
<accession>A0A5C8F6M8</accession>
<feature type="transmembrane region" description="Helical" evidence="8">
    <location>
        <begin position="158"/>
        <end position="188"/>
    </location>
</feature>
<protein>
    <submittedName>
        <fullName evidence="9">ABC transporter permease</fullName>
    </submittedName>
</protein>
<evidence type="ECO:0000256" key="8">
    <source>
        <dbReference type="SAM" id="Phobius"/>
    </source>
</evidence>
<name>A0A5C8F6M8_9SPIR</name>